<dbReference type="EMBL" id="CP041637">
    <property type="protein sequence ID" value="QDO94608.1"/>
    <property type="molecule type" value="Genomic_DNA"/>
</dbReference>
<sequence length="199" mass="22676">MKTYILTVMLSCFSIQFINAQFSTSHAIYTTGELNLGNYIGFDLNLNYVYKETYSLKIGYTGNLRTPKSQPENYSSGFESIFSFGTTNPYDQLENIQIGAGKIYKLNTKGTIRLNLSAGLGYTIIREPENWHPIDNPFLTENYTWQYRKYNTLSFVLNPKIEFPISKIYGLTVSPLLILNKDRTYIGIGIGQMLGVLRP</sequence>
<dbReference type="RefSeq" id="WP_143381492.1">
    <property type="nucleotide sequence ID" value="NZ_CP041637.1"/>
</dbReference>
<evidence type="ECO:0000256" key="1">
    <source>
        <dbReference type="SAM" id="SignalP"/>
    </source>
</evidence>
<evidence type="ECO:0000313" key="2">
    <source>
        <dbReference type="EMBL" id="QDO94608.1"/>
    </source>
</evidence>
<keyword evidence="3" id="KW-1185">Reference proteome</keyword>
<reference evidence="2 3" key="1">
    <citation type="submission" date="2019-07" db="EMBL/GenBank/DDBJ databases">
        <title>Genome sequencing for Formosa sp. PS13.</title>
        <authorList>
            <person name="Park S.-J."/>
        </authorList>
    </citation>
    <scope>NUCLEOTIDE SEQUENCE [LARGE SCALE GENOMIC DNA]</scope>
    <source>
        <strain evidence="2 3">PS13</strain>
    </source>
</reference>
<gene>
    <name evidence="2" type="ORF">FNB79_11740</name>
</gene>
<proteinExistence type="predicted"/>
<name>A0A516GSX8_9FLAO</name>
<feature type="chain" id="PRO_5021920343" description="Porin family protein" evidence="1">
    <location>
        <begin position="21"/>
        <end position="199"/>
    </location>
</feature>
<protein>
    <recommendedName>
        <fullName evidence="4">Porin family protein</fullName>
    </recommendedName>
</protein>
<dbReference type="Proteomes" id="UP000319209">
    <property type="component" value="Chromosome"/>
</dbReference>
<accession>A0A516GSX8</accession>
<dbReference type="OrthoDB" id="978267at2"/>
<evidence type="ECO:0000313" key="3">
    <source>
        <dbReference type="Proteomes" id="UP000319209"/>
    </source>
</evidence>
<dbReference type="AlphaFoldDB" id="A0A516GSX8"/>
<feature type="signal peptide" evidence="1">
    <location>
        <begin position="1"/>
        <end position="20"/>
    </location>
</feature>
<keyword evidence="1" id="KW-0732">Signal</keyword>
<organism evidence="2 3">
    <name type="scientific">Formosa sediminum</name>
    <dbReference type="NCBI Taxonomy" id="2594004"/>
    <lineage>
        <taxon>Bacteria</taxon>
        <taxon>Pseudomonadati</taxon>
        <taxon>Bacteroidota</taxon>
        <taxon>Flavobacteriia</taxon>
        <taxon>Flavobacteriales</taxon>
        <taxon>Flavobacteriaceae</taxon>
        <taxon>Formosa</taxon>
    </lineage>
</organism>
<dbReference type="KEGG" id="fop:FNB79_11740"/>
<evidence type="ECO:0008006" key="4">
    <source>
        <dbReference type="Google" id="ProtNLM"/>
    </source>
</evidence>